<sequence>MTKKMIKVWAGIFMLLAGIFVGNMGDVQASITEDVAAIEAIWKRIEKLPTQAEKTISPVVIQPGEQASALKTYTFGGETSVFSVPIHLGSSPEVFLKVAVQGFSGNIFAKVGEGMIQSSNGEFFVTCRQSGGNEQKLLILKNAADSGKSYTISVTLYRYEVTPPGKVSLKAGEWAKGYKEGNGEYLYKIKAPSDGVIEIEPGTDVNRSSGGASVETMLLNSKCKAVSDESYSNKDDRTKYCVRKGTYYIKATDDGLFQFRYRFTKMKTSKNVKQSKAVSVKRGKTVKGILAAGEGEKNGRWYKIVLPKTKKVTVSTKVSVGDINDYSVYIYKKGSSKPVFAVTAPIRFGGPAKYSMSKKCLLDKGTYYMKVFKRNNYKKSSVQYSIKWK</sequence>
<evidence type="ECO:0000313" key="1">
    <source>
        <dbReference type="EMBL" id="TGX99482.1"/>
    </source>
</evidence>
<evidence type="ECO:0000313" key="2">
    <source>
        <dbReference type="Proteomes" id="UP000307720"/>
    </source>
</evidence>
<keyword evidence="2" id="KW-1185">Reference proteome</keyword>
<dbReference type="EMBL" id="SRZB01000007">
    <property type="protein sequence ID" value="TGX99482.1"/>
    <property type="molecule type" value="Genomic_DNA"/>
</dbReference>
<comment type="caution">
    <text evidence="1">The sequence shown here is derived from an EMBL/GenBank/DDBJ whole genome shotgun (WGS) entry which is preliminary data.</text>
</comment>
<protein>
    <submittedName>
        <fullName evidence="1">Uncharacterized protein</fullName>
    </submittedName>
</protein>
<name>A0AC61R0I8_9FIRM</name>
<organism evidence="1 2">
    <name type="scientific">Hominisplanchenecus murintestinalis</name>
    <dbReference type="NCBI Taxonomy" id="2941517"/>
    <lineage>
        <taxon>Bacteria</taxon>
        <taxon>Bacillati</taxon>
        <taxon>Bacillota</taxon>
        <taxon>Clostridia</taxon>
        <taxon>Lachnospirales</taxon>
        <taxon>Lachnospiraceae</taxon>
        <taxon>Hominisplanchenecus</taxon>
    </lineage>
</organism>
<reference evidence="1" key="1">
    <citation type="submission" date="2019-04" db="EMBL/GenBank/DDBJ databases">
        <title>Microbes associate with the intestines of laboratory mice.</title>
        <authorList>
            <person name="Navarre W."/>
            <person name="Wong E."/>
            <person name="Huang K."/>
            <person name="Tropini C."/>
            <person name="Ng K."/>
            <person name="Yu B."/>
        </authorList>
    </citation>
    <scope>NUCLEOTIDE SEQUENCE</scope>
    <source>
        <strain evidence="1">NM72_1-8</strain>
    </source>
</reference>
<proteinExistence type="predicted"/>
<dbReference type="Proteomes" id="UP000307720">
    <property type="component" value="Unassembled WGS sequence"/>
</dbReference>
<accession>A0AC61R0I8</accession>
<gene>
    <name evidence="1" type="ORF">E5357_05300</name>
</gene>